<comment type="caution">
    <text evidence="2">The sequence shown here is derived from an EMBL/GenBank/DDBJ whole genome shotgun (WGS) entry which is preliminary data.</text>
</comment>
<feature type="region of interest" description="Disordered" evidence="1">
    <location>
        <begin position="28"/>
        <end position="76"/>
    </location>
</feature>
<dbReference type="Proteomes" id="UP001151532">
    <property type="component" value="Chromosome 13"/>
</dbReference>
<organism evidence="2 3">
    <name type="scientific">Salix purpurea</name>
    <name type="common">Purple osier willow</name>
    <dbReference type="NCBI Taxonomy" id="77065"/>
    <lineage>
        <taxon>Eukaryota</taxon>
        <taxon>Viridiplantae</taxon>
        <taxon>Streptophyta</taxon>
        <taxon>Embryophyta</taxon>
        <taxon>Tracheophyta</taxon>
        <taxon>Spermatophyta</taxon>
        <taxon>Magnoliopsida</taxon>
        <taxon>eudicotyledons</taxon>
        <taxon>Gunneridae</taxon>
        <taxon>Pentapetalae</taxon>
        <taxon>rosids</taxon>
        <taxon>fabids</taxon>
        <taxon>Malpighiales</taxon>
        <taxon>Salicaceae</taxon>
        <taxon>Saliceae</taxon>
        <taxon>Salix</taxon>
    </lineage>
</organism>
<dbReference type="AlphaFoldDB" id="A0A9Q1A991"/>
<dbReference type="EMBL" id="JAPFFK010000005">
    <property type="protein sequence ID" value="KAJ6762943.1"/>
    <property type="molecule type" value="Genomic_DNA"/>
</dbReference>
<evidence type="ECO:0000256" key="1">
    <source>
        <dbReference type="SAM" id="MobiDB-lite"/>
    </source>
</evidence>
<name>A0A9Q1A991_SALPP</name>
<protein>
    <submittedName>
        <fullName evidence="2">Uncharacterized protein</fullName>
    </submittedName>
</protein>
<reference evidence="2" key="2">
    <citation type="journal article" date="2023" name="Int. J. Mol. Sci.">
        <title>De Novo Assembly and Annotation of 11 Diverse Shrub Willow (Salix) Genomes Reveals Novel Gene Organization in Sex-Linked Regions.</title>
        <authorList>
            <person name="Hyden B."/>
            <person name="Feng K."/>
            <person name="Yates T.B."/>
            <person name="Jawdy S."/>
            <person name="Cereghino C."/>
            <person name="Smart L.B."/>
            <person name="Muchero W."/>
        </authorList>
    </citation>
    <scope>NUCLEOTIDE SEQUENCE</scope>
    <source>
        <tissue evidence="2">Shoot tip</tissue>
    </source>
</reference>
<evidence type="ECO:0000313" key="2">
    <source>
        <dbReference type="EMBL" id="KAJ6762943.1"/>
    </source>
</evidence>
<sequence>MKSNIPVTINKLPLAPFPFLSNLQSLTPSTHPKKQTHYKIFTSSPLPSSPPVTYSWASPLQPSSSPVTQSSSSSPP</sequence>
<proteinExistence type="predicted"/>
<evidence type="ECO:0000313" key="3">
    <source>
        <dbReference type="Proteomes" id="UP001151532"/>
    </source>
</evidence>
<keyword evidence="3" id="KW-1185">Reference proteome</keyword>
<reference evidence="2" key="1">
    <citation type="submission" date="2022-11" db="EMBL/GenBank/DDBJ databases">
        <authorList>
            <person name="Hyden B.L."/>
            <person name="Feng K."/>
            <person name="Yates T."/>
            <person name="Jawdy S."/>
            <person name="Smart L.B."/>
            <person name="Muchero W."/>
        </authorList>
    </citation>
    <scope>NUCLEOTIDE SEQUENCE</scope>
    <source>
        <tissue evidence="2">Shoot tip</tissue>
    </source>
</reference>
<accession>A0A9Q1A991</accession>
<gene>
    <name evidence="2" type="ORF">OIU79_023647</name>
</gene>
<feature type="compositionally biased region" description="Low complexity" evidence="1">
    <location>
        <begin position="58"/>
        <end position="76"/>
    </location>
</feature>